<name>A0A6C0LQA2_9ZZZZ</name>
<organism evidence="1">
    <name type="scientific">viral metagenome</name>
    <dbReference type="NCBI Taxonomy" id="1070528"/>
    <lineage>
        <taxon>unclassified sequences</taxon>
        <taxon>metagenomes</taxon>
        <taxon>organismal metagenomes</taxon>
    </lineage>
</organism>
<protein>
    <recommendedName>
        <fullName evidence="2">Glycosyltransferase</fullName>
    </recommendedName>
</protein>
<reference evidence="1" key="1">
    <citation type="journal article" date="2020" name="Nature">
        <title>Giant virus diversity and host interactions through global metagenomics.</title>
        <authorList>
            <person name="Schulz F."/>
            <person name="Roux S."/>
            <person name="Paez-Espino D."/>
            <person name="Jungbluth S."/>
            <person name="Walsh D.A."/>
            <person name="Denef V.J."/>
            <person name="McMahon K.D."/>
            <person name="Konstantinidis K.T."/>
            <person name="Eloe-Fadrosh E.A."/>
            <person name="Kyrpides N.C."/>
            <person name="Woyke T."/>
        </authorList>
    </citation>
    <scope>NUCLEOTIDE SEQUENCE</scope>
    <source>
        <strain evidence="1">GVMAG-M-3300027963-41</strain>
    </source>
</reference>
<dbReference type="InterPro" id="IPR029044">
    <property type="entry name" value="Nucleotide-diphossugar_trans"/>
</dbReference>
<evidence type="ECO:0000313" key="1">
    <source>
        <dbReference type="EMBL" id="QHU31764.1"/>
    </source>
</evidence>
<sequence>MKVSLVTLAVGDKYIQEYNHLFRKSHEHYARRHGYDFRIITEPYDKSDYTFKPLSILSTKMFLCSYDWAQEYDLLVFVDADVIINPEAPAIHTAYDFGDKVGIVDEYSQPTRQMRIEHQRKSAKEVNSVPCSGLDNGEWDTCAMDYYRIHIEKHLATDMVFNTGVLVFQPRKHREFMENMFKKHKQEICAHKNGFHYEQVVIGYELQTNEKHIVMDNKWNAIWQMYKYTCGYELDTFLKNNYFVHLAGHVDYHVIPYLNTLF</sequence>
<dbReference type="AlphaFoldDB" id="A0A6C0LQA2"/>
<dbReference type="EMBL" id="MN740532">
    <property type="protein sequence ID" value="QHU31764.1"/>
    <property type="molecule type" value="Genomic_DNA"/>
</dbReference>
<dbReference type="SUPFAM" id="SSF53448">
    <property type="entry name" value="Nucleotide-diphospho-sugar transferases"/>
    <property type="match status" value="1"/>
</dbReference>
<evidence type="ECO:0008006" key="2">
    <source>
        <dbReference type="Google" id="ProtNLM"/>
    </source>
</evidence>
<dbReference type="Gene3D" id="3.90.550.10">
    <property type="entry name" value="Spore Coat Polysaccharide Biosynthesis Protein SpsA, Chain A"/>
    <property type="match status" value="1"/>
</dbReference>
<accession>A0A6C0LQA2</accession>
<proteinExistence type="predicted"/>